<accession>A0A8S3T8J0</accession>
<dbReference type="AlphaFoldDB" id="A0A8S3T8J0"/>
<evidence type="ECO:0000313" key="2">
    <source>
        <dbReference type="Proteomes" id="UP000683360"/>
    </source>
</evidence>
<keyword evidence="2" id="KW-1185">Reference proteome</keyword>
<evidence type="ECO:0000313" key="1">
    <source>
        <dbReference type="EMBL" id="CAG2228013.1"/>
    </source>
</evidence>
<proteinExistence type="predicted"/>
<protein>
    <submittedName>
        <fullName evidence="1">Uncharacterized protein</fullName>
    </submittedName>
</protein>
<comment type="caution">
    <text evidence="1">The sequence shown here is derived from an EMBL/GenBank/DDBJ whole genome shotgun (WGS) entry which is preliminary data.</text>
</comment>
<dbReference type="EMBL" id="CAJPWZ010001984">
    <property type="protein sequence ID" value="CAG2228013.1"/>
    <property type="molecule type" value="Genomic_DNA"/>
</dbReference>
<organism evidence="1 2">
    <name type="scientific">Mytilus edulis</name>
    <name type="common">Blue mussel</name>
    <dbReference type="NCBI Taxonomy" id="6550"/>
    <lineage>
        <taxon>Eukaryota</taxon>
        <taxon>Metazoa</taxon>
        <taxon>Spiralia</taxon>
        <taxon>Lophotrochozoa</taxon>
        <taxon>Mollusca</taxon>
        <taxon>Bivalvia</taxon>
        <taxon>Autobranchia</taxon>
        <taxon>Pteriomorphia</taxon>
        <taxon>Mytilida</taxon>
        <taxon>Mytiloidea</taxon>
        <taxon>Mytilidae</taxon>
        <taxon>Mytilinae</taxon>
        <taxon>Mytilus</taxon>
    </lineage>
</organism>
<gene>
    <name evidence="1" type="ORF">MEDL_40960</name>
</gene>
<dbReference type="Proteomes" id="UP000683360">
    <property type="component" value="Unassembled WGS sequence"/>
</dbReference>
<sequence length="287" mass="33318">MTTINFEVADTGAHQVSCNTVTSDNAFAQVTEDCNTSRIFKTIEAIFAFTGKQPKDASHIEDVKYMLETFPHPNLDGEVNKQDAGGTVPVNCDIFRKLTDWSCLPMEQQRETQTFLLKNYSVEDLQLAWDEYIIQKRDLPNSEQYRIFIINWRGNKTKRRTQSLADLMKALEHKDDEIYQERNEQQQLHSELNFVKHINEGHDLIEQNGSLTNAIDNLKSKIDMEVHVGQTKEQIIAEQSQLIDEQKAIIGERMAMIEEQKKIIEEQKEKLRMHKIDDENSFQNKAE</sequence>
<name>A0A8S3T8J0_MYTED</name>
<reference evidence="1" key="1">
    <citation type="submission" date="2021-03" db="EMBL/GenBank/DDBJ databases">
        <authorList>
            <person name="Bekaert M."/>
        </authorList>
    </citation>
    <scope>NUCLEOTIDE SEQUENCE</scope>
</reference>